<protein>
    <submittedName>
        <fullName evidence="1">Uncharacterized protein</fullName>
    </submittedName>
</protein>
<reference evidence="1 2" key="1">
    <citation type="journal article" date="2014" name="Nat. Commun.">
        <title>Klebsormidium flaccidum genome reveals primary factors for plant terrestrial adaptation.</title>
        <authorList>
            <person name="Hori K."/>
            <person name="Maruyama F."/>
            <person name="Fujisawa T."/>
            <person name="Togashi T."/>
            <person name="Yamamoto N."/>
            <person name="Seo M."/>
            <person name="Sato S."/>
            <person name="Yamada T."/>
            <person name="Mori H."/>
            <person name="Tajima N."/>
            <person name="Moriyama T."/>
            <person name="Ikeuchi M."/>
            <person name="Watanabe M."/>
            <person name="Wada H."/>
            <person name="Kobayashi K."/>
            <person name="Saito M."/>
            <person name="Masuda T."/>
            <person name="Sasaki-Sekimoto Y."/>
            <person name="Mashiguchi K."/>
            <person name="Awai K."/>
            <person name="Shimojima M."/>
            <person name="Masuda S."/>
            <person name="Iwai M."/>
            <person name="Nobusawa T."/>
            <person name="Narise T."/>
            <person name="Kondo S."/>
            <person name="Saito H."/>
            <person name="Sato R."/>
            <person name="Murakawa M."/>
            <person name="Ihara Y."/>
            <person name="Oshima-Yamada Y."/>
            <person name="Ohtaka K."/>
            <person name="Satoh M."/>
            <person name="Sonobe K."/>
            <person name="Ishii M."/>
            <person name="Ohtani R."/>
            <person name="Kanamori-Sato M."/>
            <person name="Honoki R."/>
            <person name="Miyazaki D."/>
            <person name="Mochizuki H."/>
            <person name="Umetsu J."/>
            <person name="Higashi K."/>
            <person name="Shibata D."/>
            <person name="Kamiya Y."/>
            <person name="Sato N."/>
            <person name="Nakamura Y."/>
            <person name="Tabata S."/>
            <person name="Ida S."/>
            <person name="Kurokawa K."/>
            <person name="Ohta H."/>
        </authorList>
    </citation>
    <scope>NUCLEOTIDE SEQUENCE [LARGE SCALE GENOMIC DNA]</scope>
    <source>
        <strain evidence="1 2">NIES-2285</strain>
    </source>
</reference>
<keyword evidence="2" id="KW-1185">Reference proteome</keyword>
<sequence>MGLRVERLGYSVFSITLSRIEHPPNPRIVPAPVLFRGVPVSHRVPFRSRTSFNFERHRLTSGQTSRALTSAWQLRAGAGNRAGTAFRRRPADLCWAQGRLGDVSCANGQGDDCSALAALPRGTGHRLKSALGARCLEPCERAGSDLGVNWYGGAPDGAERAHLELLSQPGGHVTARAGRGGWMTSAWWHQECAAGLSNYCYRL</sequence>
<organism evidence="1 2">
    <name type="scientific">Klebsormidium nitens</name>
    <name type="common">Green alga</name>
    <name type="synonym">Ulothrix nitens</name>
    <dbReference type="NCBI Taxonomy" id="105231"/>
    <lineage>
        <taxon>Eukaryota</taxon>
        <taxon>Viridiplantae</taxon>
        <taxon>Streptophyta</taxon>
        <taxon>Klebsormidiophyceae</taxon>
        <taxon>Klebsormidiales</taxon>
        <taxon>Klebsormidiaceae</taxon>
        <taxon>Klebsormidium</taxon>
    </lineage>
</organism>
<name>A0A1Y1IQ65_KLENI</name>
<dbReference type="Proteomes" id="UP000054558">
    <property type="component" value="Unassembled WGS sequence"/>
</dbReference>
<evidence type="ECO:0000313" key="2">
    <source>
        <dbReference type="Proteomes" id="UP000054558"/>
    </source>
</evidence>
<accession>A0A1Y1IQ65</accession>
<proteinExistence type="predicted"/>
<gene>
    <name evidence="1" type="ORF">KFL_009400040</name>
</gene>
<dbReference type="AlphaFoldDB" id="A0A1Y1IQ65"/>
<evidence type="ECO:0000313" key="1">
    <source>
        <dbReference type="EMBL" id="GAQ92182.1"/>
    </source>
</evidence>
<dbReference type="EMBL" id="DF237889">
    <property type="protein sequence ID" value="GAQ92182.1"/>
    <property type="molecule type" value="Genomic_DNA"/>
</dbReference>